<keyword evidence="3 7" id="KW-0813">Transport</keyword>
<dbReference type="GO" id="GO:0005351">
    <property type="term" value="F:carbohydrate:proton symporter activity"/>
    <property type="evidence" value="ECO:0007669"/>
    <property type="project" value="TreeGrafter"/>
</dbReference>
<feature type="transmembrane region" description="Helical" evidence="8">
    <location>
        <begin position="131"/>
        <end position="152"/>
    </location>
</feature>
<evidence type="ECO:0000256" key="6">
    <source>
        <dbReference type="ARBA" id="ARBA00023136"/>
    </source>
</evidence>
<dbReference type="PRINTS" id="PR00171">
    <property type="entry name" value="SUGRTRNSPORT"/>
</dbReference>
<evidence type="ECO:0000256" key="8">
    <source>
        <dbReference type="SAM" id="Phobius"/>
    </source>
</evidence>
<dbReference type="SUPFAM" id="SSF103473">
    <property type="entry name" value="MFS general substrate transporter"/>
    <property type="match status" value="1"/>
</dbReference>
<evidence type="ECO:0000259" key="9">
    <source>
        <dbReference type="PROSITE" id="PS50850"/>
    </source>
</evidence>
<evidence type="ECO:0000256" key="5">
    <source>
        <dbReference type="ARBA" id="ARBA00022989"/>
    </source>
</evidence>
<dbReference type="PANTHER" id="PTHR48022:SF6">
    <property type="entry name" value="MSTA PROTEIN-RELATED"/>
    <property type="match status" value="1"/>
</dbReference>
<reference evidence="10" key="1">
    <citation type="submission" date="2021-07" db="EMBL/GenBank/DDBJ databases">
        <authorList>
            <person name="Branca A.L. A."/>
        </authorList>
    </citation>
    <scope>NUCLEOTIDE SEQUENCE</scope>
</reference>
<dbReference type="InterPro" id="IPR050360">
    <property type="entry name" value="MFS_Sugar_Transporters"/>
</dbReference>
<feature type="transmembrane region" description="Helical" evidence="8">
    <location>
        <begin position="164"/>
        <end position="183"/>
    </location>
</feature>
<dbReference type="Gene3D" id="1.20.1250.20">
    <property type="entry name" value="MFS general substrate transporter like domains"/>
    <property type="match status" value="1"/>
</dbReference>
<dbReference type="NCBIfam" id="TIGR00879">
    <property type="entry name" value="SP"/>
    <property type="match status" value="1"/>
</dbReference>
<evidence type="ECO:0000313" key="10">
    <source>
        <dbReference type="EMBL" id="CAG8231118.1"/>
    </source>
</evidence>
<evidence type="ECO:0000256" key="4">
    <source>
        <dbReference type="ARBA" id="ARBA00022692"/>
    </source>
</evidence>
<keyword evidence="4 8" id="KW-0812">Transmembrane</keyword>
<dbReference type="EMBL" id="CAJVPA010000011">
    <property type="protein sequence ID" value="CAG8231118.1"/>
    <property type="molecule type" value="Genomic_DNA"/>
</dbReference>
<feature type="transmembrane region" description="Helical" evidence="8">
    <location>
        <begin position="352"/>
        <end position="375"/>
    </location>
</feature>
<feature type="transmembrane region" description="Helical" evidence="8">
    <location>
        <begin position="195"/>
        <end position="217"/>
    </location>
</feature>
<dbReference type="Proteomes" id="UP001152646">
    <property type="component" value="Unassembled WGS sequence"/>
</dbReference>
<dbReference type="InterPro" id="IPR036259">
    <property type="entry name" value="MFS_trans_sf"/>
</dbReference>
<evidence type="ECO:0000256" key="2">
    <source>
        <dbReference type="ARBA" id="ARBA00010992"/>
    </source>
</evidence>
<evidence type="ECO:0000256" key="7">
    <source>
        <dbReference type="RuleBase" id="RU003346"/>
    </source>
</evidence>
<feature type="transmembrane region" description="Helical" evidence="8">
    <location>
        <begin position="79"/>
        <end position="99"/>
    </location>
</feature>
<dbReference type="PROSITE" id="PS00217">
    <property type="entry name" value="SUGAR_TRANSPORT_2"/>
    <property type="match status" value="1"/>
</dbReference>
<feature type="transmembrane region" description="Helical" evidence="8">
    <location>
        <begin position="421"/>
        <end position="444"/>
    </location>
</feature>
<comment type="subcellular location">
    <subcellularLocation>
        <location evidence="1">Membrane</location>
        <topology evidence="1">Multi-pass membrane protein</topology>
    </subcellularLocation>
</comment>
<feature type="transmembrane region" description="Helical" evidence="8">
    <location>
        <begin position="20"/>
        <end position="38"/>
    </location>
</feature>
<dbReference type="AlphaFoldDB" id="A0A9W4N1G4"/>
<dbReference type="PANTHER" id="PTHR48022">
    <property type="entry name" value="PLASTIDIC GLUCOSE TRANSPORTER 4"/>
    <property type="match status" value="1"/>
</dbReference>
<evidence type="ECO:0000313" key="11">
    <source>
        <dbReference type="Proteomes" id="UP001152646"/>
    </source>
</evidence>
<dbReference type="FunFam" id="1.20.1250.20:FF:000078">
    <property type="entry name" value="MFS maltose transporter, putative"/>
    <property type="match status" value="1"/>
</dbReference>
<dbReference type="InterPro" id="IPR005828">
    <property type="entry name" value="MFS_sugar_transport-like"/>
</dbReference>
<dbReference type="OrthoDB" id="6612291at2759"/>
<dbReference type="InterPro" id="IPR020846">
    <property type="entry name" value="MFS_dom"/>
</dbReference>
<name>A0A9W4N1G4_9EURO</name>
<gene>
    <name evidence="10" type="ORF">PSALAMII_LOCUS307</name>
</gene>
<comment type="caution">
    <text evidence="10">The sequence shown here is derived from an EMBL/GenBank/DDBJ whole genome shotgun (WGS) entry which is preliminary data.</text>
</comment>
<dbReference type="Pfam" id="PF00083">
    <property type="entry name" value="Sugar_tr"/>
    <property type="match status" value="1"/>
</dbReference>
<feature type="transmembrane region" description="Helical" evidence="8">
    <location>
        <begin position="323"/>
        <end position="345"/>
    </location>
</feature>
<accession>A0A9W4N1G4</accession>
<proteinExistence type="inferred from homology"/>
<feature type="transmembrane region" description="Helical" evidence="8">
    <location>
        <begin position="456"/>
        <end position="474"/>
    </location>
</feature>
<sequence>MASGVVGTADLTLIEAPVTWRAYLICGFASFGGILYGYDSGYISGVLGMDYVKEHLGHAVPKDKDNPTGFVIPTSRKSLITSILSAGTFVGAVFGGAFAEWIGRRLTILLSCLIFSIGVAVQVGTTSVGGLVAGRLVAGLGVGGVSSVVILYVSEISPRRVRGLLVSAYQWAITIGLLVASVVDQGCKDRTTGSSYRIPIGLQFIWAAILAIGLFFLPESPRYYVSRNRMDDAMRSLERVRGQPRSNPAISAELAEIKANYDYEMRLGGSSWSDCFTGGMKPRGNLRRVLAGVFLQMFQQWTGINFIFYYGTTFFQQIGMSNAFLISVITNVVNVATTPASFYMIEKFGRRSLLIWGAVIMCLCEFIVAIVGVALPAEAHAANICLIVFVCFYIAAFATTWGPAAWVVIGEIYPLPIRAKGVALATASNWLWNCVIAVITPYLVDKEYGNLKSKVFFVWGSALFLCLLFAYFVIPETKGLTLEQVDKMLEETTPSTSAKWIPHDTFAHEMGLVEFGGPSADETKSTVYMEHSDKPIAEAHPGVRPYGHMPAGI</sequence>
<feature type="transmembrane region" description="Helical" evidence="8">
    <location>
        <begin position="381"/>
        <end position="409"/>
    </location>
</feature>
<dbReference type="InterPro" id="IPR003663">
    <property type="entry name" value="Sugar/inositol_transpt"/>
</dbReference>
<dbReference type="PROSITE" id="PS00216">
    <property type="entry name" value="SUGAR_TRANSPORT_1"/>
    <property type="match status" value="2"/>
</dbReference>
<dbReference type="GO" id="GO:0016020">
    <property type="term" value="C:membrane"/>
    <property type="evidence" value="ECO:0007669"/>
    <property type="project" value="UniProtKB-SubCell"/>
</dbReference>
<feature type="transmembrane region" description="Helical" evidence="8">
    <location>
        <begin position="106"/>
        <end position="125"/>
    </location>
</feature>
<keyword evidence="5 8" id="KW-1133">Transmembrane helix</keyword>
<comment type="similarity">
    <text evidence="2 7">Belongs to the major facilitator superfamily. Sugar transporter (TC 2.A.1.1) family.</text>
</comment>
<evidence type="ECO:0000256" key="1">
    <source>
        <dbReference type="ARBA" id="ARBA00004141"/>
    </source>
</evidence>
<protein>
    <recommendedName>
        <fullName evidence="9">Major facilitator superfamily (MFS) profile domain-containing protein</fullName>
    </recommendedName>
</protein>
<organism evidence="10 11">
    <name type="scientific">Penicillium salamii</name>
    <dbReference type="NCBI Taxonomy" id="1612424"/>
    <lineage>
        <taxon>Eukaryota</taxon>
        <taxon>Fungi</taxon>
        <taxon>Dikarya</taxon>
        <taxon>Ascomycota</taxon>
        <taxon>Pezizomycotina</taxon>
        <taxon>Eurotiomycetes</taxon>
        <taxon>Eurotiomycetidae</taxon>
        <taxon>Eurotiales</taxon>
        <taxon>Aspergillaceae</taxon>
        <taxon>Penicillium</taxon>
    </lineage>
</organism>
<evidence type="ECO:0000256" key="3">
    <source>
        <dbReference type="ARBA" id="ARBA00022448"/>
    </source>
</evidence>
<dbReference type="PROSITE" id="PS50850">
    <property type="entry name" value="MFS"/>
    <property type="match status" value="1"/>
</dbReference>
<dbReference type="InterPro" id="IPR005829">
    <property type="entry name" value="Sugar_transporter_CS"/>
</dbReference>
<keyword evidence="6 8" id="KW-0472">Membrane</keyword>
<dbReference type="CDD" id="cd17356">
    <property type="entry name" value="MFS_HXT"/>
    <property type="match status" value="1"/>
</dbReference>
<feature type="domain" description="Major facilitator superfamily (MFS) profile" evidence="9">
    <location>
        <begin position="25"/>
        <end position="478"/>
    </location>
</feature>